<keyword evidence="2" id="KW-1185">Reference proteome</keyword>
<reference evidence="1" key="1">
    <citation type="submission" date="2023-01" db="EMBL/GenBank/DDBJ databases">
        <authorList>
            <person name="Van Ghelder C."/>
            <person name="Rancurel C."/>
        </authorList>
    </citation>
    <scope>NUCLEOTIDE SEQUENCE</scope>
    <source>
        <strain evidence="1">CNCM I-4278</strain>
    </source>
</reference>
<organism evidence="1 2">
    <name type="scientific">Periconia digitata</name>
    <dbReference type="NCBI Taxonomy" id="1303443"/>
    <lineage>
        <taxon>Eukaryota</taxon>
        <taxon>Fungi</taxon>
        <taxon>Dikarya</taxon>
        <taxon>Ascomycota</taxon>
        <taxon>Pezizomycotina</taxon>
        <taxon>Dothideomycetes</taxon>
        <taxon>Pleosporomycetidae</taxon>
        <taxon>Pleosporales</taxon>
        <taxon>Massarineae</taxon>
        <taxon>Periconiaceae</taxon>
        <taxon>Periconia</taxon>
    </lineage>
</organism>
<evidence type="ECO:0000313" key="1">
    <source>
        <dbReference type="EMBL" id="CAI6318985.1"/>
    </source>
</evidence>
<accession>A0A9W4UA48</accession>
<proteinExistence type="predicted"/>
<evidence type="ECO:0000313" key="2">
    <source>
        <dbReference type="Proteomes" id="UP001152607"/>
    </source>
</evidence>
<protein>
    <submittedName>
        <fullName evidence="1">Uncharacterized protein</fullName>
    </submittedName>
</protein>
<sequence length="156" mass="17540">MTVHLHNPRTNATLYVAYQSVNQSCLPAILFYFNVYTKSFRCCSQQSGSETPTIVMYSTVPGYVPAPLFRPGVADCLRPGATVRSELQVARLGLLPQPRFDRFQRSQTYTPHLTSSSNCLPLVYACPPRICLFHSSVFCPSCWEQSVKKRSKKSNP</sequence>
<dbReference type="Proteomes" id="UP001152607">
    <property type="component" value="Unassembled WGS sequence"/>
</dbReference>
<dbReference type="AlphaFoldDB" id="A0A9W4UA48"/>
<name>A0A9W4UA48_9PLEO</name>
<comment type="caution">
    <text evidence="1">The sequence shown here is derived from an EMBL/GenBank/DDBJ whole genome shotgun (WGS) entry which is preliminary data.</text>
</comment>
<dbReference type="EMBL" id="CAOQHR010000002">
    <property type="protein sequence ID" value="CAI6318985.1"/>
    <property type="molecule type" value="Genomic_DNA"/>
</dbReference>
<gene>
    <name evidence="1" type="ORF">PDIGIT_LOCUS3520</name>
</gene>